<dbReference type="Proteomes" id="UP000321580">
    <property type="component" value="Unassembled WGS sequence"/>
</dbReference>
<accession>A0A5C6RIS5</accession>
<sequence length="597" mass="63490">MRSASIFNAAGCKKKKSKITYCARGEYIYAGNGFFDFYPSHTLTLNNGEFHLSGNGFGQRFIKLQPQTALQIGSGNLQLSKGRVEYGSGSSIQVDGGSAVLTDMELMSAGGTATALWAQQADRIVVANSFIGGMFAGVEAYQVAAANPLDLLFLNTTFKGNTNGLMLDGGQEARIWQCDFAPDQAGAQAIAVANFQSVRMEGCGVQEYLKPAVPGAEEAWGAIYLENIGEYIMTGGAVADNDVGFYCPAGATANLTLRGQAEVSGHTYYGIHIVEGSREGANSGLITMDCARLLDNGVAGIKGRNLILNIDAYINSQTTDPAFVRANHFQRGPNDALWFDICYDGPLAESINTIPASGNYWGTDHANPEPGGGLFYYSLDKVSFGGCGGFPEIGLDFGALHPSGAPVSCPAPAPTGPDVPVSKDCRLVASPTESIKESYHQAFEAYQLKLALDEETLSTYAVFTDVASQPNTSRNMGTDVCKHYVDVARVFSPYTLGQQMQSADVQQGRAVGQKSGPMARGLLVSPNPVQESLHLTWAGTAPCHAVVYNSLGQLVWTGILPVGQTAIATESWAAGWYVLRALPEGQPAIHLRLSVQH</sequence>
<reference evidence="1 2" key="1">
    <citation type="submission" date="2019-08" db="EMBL/GenBank/DDBJ databases">
        <title>Genome of Phaeodactylibacter luteus.</title>
        <authorList>
            <person name="Bowman J.P."/>
        </authorList>
    </citation>
    <scope>NUCLEOTIDE SEQUENCE [LARGE SCALE GENOMIC DNA]</scope>
    <source>
        <strain evidence="1 2">KCTC 42180</strain>
    </source>
</reference>
<evidence type="ECO:0000313" key="1">
    <source>
        <dbReference type="EMBL" id="TXB61580.1"/>
    </source>
</evidence>
<evidence type="ECO:0000313" key="2">
    <source>
        <dbReference type="Proteomes" id="UP000321580"/>
    </source>
</evidence>
<protein>
    <submittedName>
        <fullName evidence="1">T9SS type A sorting domain-containing protein</fullName>
    </submittedName>
</protein>
<name>A0A5C6RIS5_9BACT</name>
<organism evidence="1 2">
    <name type="scientific">Phaeodactylibacter luteus</name>
    <dbReference type="NCBI Taxonomy" id="1564516"/>
    <lineage>
        <taxon>Bacteria</taxon>
        <taxon>Pseudomonadati</taxon>
        <taxon>Bacteroidota</taxon>
        <taxon>Saprospiria</taxon>
        <taxon>Saprospirales</taxon>
        <taxon>Haliscomenobacteraceae</taxon>
        <taxon>Phaeodactylibacter</taxon>
    </lineage>
</organism>
<dbReference type="EMBL" id="VOOR01000053">
    <property type="protein sequence ID" value="TXB61580.1"/>
    <property type="molecule type" value="Genomic_DNA"/>
</dbReference>
<keyword evidence="2" id="KW-1185">Reference proteome</keyword>
<dbReference type="AlphaFoldDB" id="A0A5C6RIS5"/>
<gene>
    <name evidence="1" type="ORF">FRY97_18480</name>
</gene>
<proteinExistence type="predicted"/>
<dbReference type="SUPFAM" id="SSF51126">
    <property type="entry name" value="Pectin lyase-like"/>
    <property type="match status" value="1"/>
</dbReference>
<comment type="caution">
    <text evidence="1">The sequence shown here is derived from an EMBL/GenBank/DDBJ whole genome shotgun (WGS) entry which is preliminary data.</text>
</comment>
<dbReference type="OrthoDB" id="972884at2"/>
<dbReference type="RefSeq" id="WP_147169054.1">
    <property type="nucleotide sequence ID" value="NZ_VOOR01000053.1"/>
</dbReference>
<dbReference type="InterPro" id="IPR011050">
    <property type="entry name" value="Pectin_lyase_fold/virulence"/>
</dbReference>